<dbReference type="InterPro" id="IPR053098">
    <property type="entry name" value="Petuviruses_polyprotein"/>
</dbReference>
<feature type="compositionally biased region" description="Acidic residues" evidence="1">
    <location>
        <begin position="11"/>
        <end position="32"/>
    </location>
</feature>
<accession>A0A2I0GTW9</accession>
<dbReference type="PANTHER" id="PTHR48435">
    <property type="entry name" value="POLYPROTEIN"/>
    <property type="match status" value="1"/>
</dbReference>
<comment type="caution">
    <text evidence="2">The sequence shown here is derived from an EMBL/GenBank/DDBJ whole genome shotgun (WGS) entry which is preliminary data.</text>
</comment>
<keyword evidence="3" id="KW-1185">Reference proteome</keyword>
<feature type="region of interest" description="Disordered" evidence="1">
    <location>
        <begin position="1"/>
        <end position="66"/>
    </location>
</feature>
<evidence type="ECO:0000313" key="2">
    <source>
        <dbReference type="EMBL" id="PKH70316.1"/>
    </source>
</evidence>
<gene>
    <name evidence="2" type="ORF">CRG98_050072</name>
</gene>
<feature type="compositionally biased region" description="Low complexity" evidence="1">
    <location>
        <begin position="56"/>
        <end position="66"/>
    </location>
</feature>
<proteinExistence type="predicted"/>
<feature type="non-terminal residue" evidence="2">
    <location>
        <position position="254"/>
    </location>
</feature>
<reference evidence="2 3" key="1">
    <citation type="submission" date="2017-11" db="EMBL/GenBank/DDBJ databases">
        <title>De-novo sequencing of pomegranate (Punica granatum L.) genome.</title>
        <authorList>
            <person name="Akparov Z."/>
            <person name="Amiraslanov A."/>
            <person name="Hajiyeva S."/>
            <person name="Abbasov M."/>
            <person name="Kaur K."/>
            <person name="Hamwieh A."/>
            <person name="Solovyev V."/>
            <person name="Salamov A."/>
            <person name="Braich B."/>
            <person name="Kosarev P."/>
            <person name="Mahmoud A."/>
            <person name="Hajiyev E."/>
            <person name="Babayeva S."/>
            <person name="Izzatullayeva V."/>
            <person name="Mammadov A."/>
            <person name="Mammadov A."/>
            <person name="Sharifova S."/>
            <person name="Ojaghi J."/>
            <person name="Eynullazada K."/>
            <person name="Bayramov B."/>
            <person name="Abdulazimova A."/>
            <person name="Shahmuradov I."/>
        </authorList>
    </citation>
    <scope>NUCLEOTIDE SEQUENCE [LARGE SCALE GENOMIC DNA]</scope>
    <source>
        <strain evidence="3">cv. AG2017</strain>
        <tissue evidence="2">Leaf</tissue>
    </source>
</reference>
<dbReference type="AlphaFoldDB" id="A0A2I0GTW9"/>
<dbReference type="PANTHER" id="PTHR48435:SF1">
    <property type="entry name" value="POLYPROTEIN"/>
    <property type="match status" value="1"/>
</dbReference>
<dbReference type="Proteomes" id="UP000233551">
    <property type="component" value="Unassembled WGS sequence"/>
</dbReference>
<name>A0A2I0GTW9_PUNGR</name>
<evidence type="ECO:0000256" key="1">
    <source>
        <dbReference type="SAM" id="MobiDB-lite"/>
    </source>
</evidence>
<sequence length="254" mass="28944">MVVKEETSDSVLEEESSEASPEESEDSWETEDSYPPVKMMGRGDGVDSDDARSEMADPPQLAAPAAPTRGNLVITLDDIPYPKWPNRLQEFLAYLTTRVLTVRDNHELMTNFVSRFTGTLRNWWIGLADQEQVQFIVSSPTEAVHILHVYFVGLPSELKELKRKEFFERKCCSYERKYLDLHFKHMVRLFYELGADISLKQAFLSSIPASLEGAAERLLQARGKRVIDCTVGEIQQEIHVALEDACMKKQAIEE</sequence>
<organism evidence="2 3">
    <name type="scientific">Punica granatum</name>
    <name type="common">Pomegranate</name>
    <dbReference type="NCBI Taxonomy" id="22663"/>
    <lineage>
        <taxon>Eukaryota</taxon>
        <taxon>Viridiplantae</taxon>
        <taxon>Streptophyta</taxon>
        <taxon>Embryophyta</taxon>
        <taxon>Tracheophyta</taxon>
        <taxon>Spermatophyta</taxon>
        <taxon>Magnoliopsida</taxon>
        <taxon>eudicotyledons</taxon>
        <taxon>Gunneridae</taxon>
        <taxon>Pentapetalae</taxon>
        <taxon>rosids</taxon>
        <taxon>malvids</taxon>
        <taxon>Myrtales</taxon>
        <taxon>Lythraceae</taxon>
        <taxon>Punica</taxon>
    </lineage>
</organism>
<protein>
    <submittedName>
        <fullName evidence="2">Uncharacterized protein</fullName>
    </submittedName>
</protein>
<evidence type="ECO:0000313" key="3">
    <source>
        <dbReference type="Proteomes" id="UP000233551"/>
    </source>
</evidence>
<dbReference type="EMBL" id="PGOL01044488">
    <property type="protein sequence ID" value="PKH70316.1"/>
    <property type="molecule type" value="Genomic_DNA"/>
</dbReference>